<dbReference type="PROSITE" id="PS00630">
    <property type="entry name" value="IMP_2"/>
    <property type="match status" value="1"/>
</dbReference>
<evidence type="ECO:0000313" key="5">
    <source>
        <dbReference type="EMBL" id="OGI43632.1"/>
    </source>
</evidence>
<keyword evidence="2 4" id="KW-0479">Metal-binding</keyword>
<dbReference type="STRING" id="1817758.A2150_08185"/>
<comment type="caution">
    <text evidence="5">The sequence shown here is derived from an EMBL/GenBank/DDBJ whole genome shotgun (WGS) entry which is preliminary data.</text>
</comment>
<dbReference type="EMBL" id="MFSS01000044">
    <property type="protein sequence ID" value="OGI43632.1"/>
    <property type="molecule type" value="Genomic_DNA"/>
</dbReference>
<gene>
    <name evidence="5" type="ORF">A2150_08185</name>
</gene>
<evidence type="ECO:0000313" key="6">
    <source>
        <dbReference type="Proteomes" id="UP000177925"/>
    </source>
</evidence>
<dbReference type="Proteomes" id="UP000177925">
    <property type="component" value="Unassembled WGS sequence"/>
</dbReference>
<dbReference type="Gene3D" id="3.40.190.80">
    <property type="match status" value="1"/>
</dbReference>
<sequence length="272" mass="30190">MLPDLKTLRNLVRQLAQEEVLPRFADVQRHTKLDGSVVTEADIALQRRLQQELARHWPEYDFLGEEMAGHEQEELMRVCTQKGLWCLDPLDGTSNFAAGVPYFAVSLALLIHCRPELGLVYDPVRDECFTAQRGQGAWLNGLSLGTRAALELPLQRCIAAVDFKRLAAPLAARLGASPPYGSQRNFGASSLDWCWLADGRFHIYLHGGQKLWDYAAGHLILAEAGGRSQTLEGEGVFAFGLDSRSVVAARDPRLFTAWQAWVNQQRNAAPAP</sequence>
<dbReference type="SUPFAM" id="SSF56655">
    <property type="entry name" value="Carbohydrate phosphatase"/>
    <property type="match status" value="1"/>
</dbReference>
<dbReference type="PANTHER" id="PTHR20854:SF4">
    <property type="entry name" value="INOSITOL-1-MONOPHOSPHATASE-RELATED"/>
    <property type="match status" value="1"/>
</dbReference>
<dbReference type="Gene3D" id="3.30.540.10">
    <property type="entry name" value="Fructose-1,6-Bisphosphatase, subunit A, domain 1"/>
    <property type="match status" value="1"/>
</dbReference>
<keyword evidence="3 4" id="KW-0460">Magnesium</keyword>
<evidence type="ECO:0000256" key="3">
    <source>
        <dbReference type="ARBA" id="ARBA00022842"/>
    </source>
</evidence>
<evidence type="ECO:0000256" key="2">
    <source>
        <dbReference type="ARBA" id="ARBA00022723"/>
    </source>
</evidence>
<dbReference type="GO" id="GO:0008934">
    <property type="term" value="F:inositol monophosphate 1-phosphatase activity"/>
    <property type="evidence" value="ECO:0007669"/>
    <property type="project" value="TreeGrafter"/>
</dbReference>
<dbReference type="GO" id="GO:0046872">
    <property type="term" value="F:metal ion binding"/>
    <property type="evidence" value="ECO:0007669"/>
    <property type="project" value="UniProtKB-KW"/>
</dbReference>
<dbReference type="CDD" id="cd01637">
    <property type="entry name" value="IMPase_like"/>
    <property type="match status" value="1"/>
</dbReference>
<dbReference type="InterPro" id="IPR000760">
    <property type="entry name" value="Inositol_monophosphatase-like"/>
</dbReference>
<name>A0A1F6TEW0_9PROT</name>
<protein>
    <submittedName>
        <fullName evidence="5">Inositol monophosphatase</fullName>
    </submittedName>
</protein>
<feature type="binding site" evidence="4">
    <location>
        <position position="88"/>
    </location>
    <ligand>
        <name>Mg(2+)</name>
        <dbReference type="ChEBI" id="CHEBI:18420"/>
        <label>1</label>
        <note>catalytic</note>
    </ligand>
</feature>
<evidence type="ECO:0000256" key="1">
    <source>
        <dbReference type="ARBA" id="ARBA00009759"/>
    </source>
</evidence>
<feature type="binding site" evidence="4">
    <location>
        <position position="90"/>
    </location>
    <ligand>
        <name>Mg(2+)</name>
        <dbReference type="ChEBI" id="CHEBI:18420"/>
        <label>2</label>
    </ligand>
</feature>
<evidence type="ECO:0000256" key="4">
    <source>
        <dbReference type="PIRSR" id="PIRSR600760-2"/>
    </source>
</evidence>
<reference evidence="5 6" key="1">
    <citation type="journal article" date="2016" name="Nat. Commun.">
        <title>Thousands of microbial genomes shed light on interconnected biogeochemical processes in an aquifer system.</title>
        <authorList>
            <person name="Anantharaman K."/>
            <person name="Brown C.T."/>
            <person name="Hug L.A."/>
            <person name="Sharon I."/>
            <person name="Castelle C.J."/>
            <person name="Probst A.J."/>
            <person name="Thomas B.C."/>
            <person name="Singh A."/>
            <person name="Wilkins M.J."/>
            <person name="Karaoz U."/>
            <person name="Brodie E.L."/>
            <person name="Williams K.H."/>
            <person name="Hubbard S.S."/>
            <person name="Banfield J.F."/>
        </authorList>
    </citation>
    <scope>NUCLEOTIDE SEQUENCE [LARGE SCALE GENOMIC DNA]</scope>
</reference>
<feature type="binding site" evidence="4">
    <location>
        <position position="213"/>
    </location>
    <ligand>
        <name>Mg(2+)</name>
        <dbReference type="ChEBI" id="CHEBI:18420"/>
        <label>1</label>
        <note>catalytic</note>
    </ligand>
</feature>
<feature type="binding site" evidence="4">
    <location>
        <position position="91"/>
    </location>
    <ligand>
        <name>Mg(2+)</name>
        <dbReference type="ChEBI" id="CHEBI:18420"/>
        <label>1</label>
        <note>catalytic</note>
    </ligand>
</feature>
<organism evidence="5 6">
    <name type="scientific">Candidatus Muproteobacteria bacterium RBG_16_64_11</name>
    <dbReference type="NCBI Taxonomy" id="1817758"/>
    <lineage>
        <taxon>Bacteria</taxon>
        <taxon>Pseudomonadati</taxon>
        <taxon>Pseudomonadota</taxon>
        <taxon>Candidatus Muproteobacteria</taxon>
    </lineage>
</organism>
<dbReference type="AlphaFoldDB" id="A0A1F6TEW0"/>
<accession>A0A1F6TEW0</accession>
<dbReference type="GO" id="GO:0007165">
    <property type="term" value="P:signal transduction"/>
    <property type="evidence" value="ECO:0007669"/>
    <property type="project" value="TreeGrafter"/>
</dbReference>
<dbReference type="GO" id="GO:0006020">
    <property type="term" value="P:inositol metabolic process"/>
    <property type="evidence" value="ECO:0007669"/>
    <property type="project" value="TreeGrafter"/>
</dbReference>
<comment type="similarity">
    <text evidence="1">Belongs to the inositol monophosphatase superfamily.</text>
</comment>
<dbReference type="PANTHER" id="PTHR20854">
    <property type="entry name" value="INOSITOL MONOPHOSPHATASE"/>
    <property type="match status" value="1"/>
</dbReference>
<dbReference type="PRINTS" id="PR00377">
    <property type="entry name" value="IMPHPHTASES"/>
</dbReference>
<proteinExistence type="inferred from homology"/>
<dbReference type="InterPro" id="IPR020550">
    <property type="entry name" value="Inositol_monophosphatase_CS"/>
</dbReference>
<feature type="binding site" evidence="4">
    <location>
        <position position="65"/>
    </location>
    <ligand>
        <name>Mg(2+)</name>
        <dbReference type="ChEBI" id="CHEBI:18420"/>
        <label>1</label>
        <note>catalytic</note>
    </ligand>
</feature>
<comment type="cofactor">
    <cofactor evidence="4">
        <name>Mg(2+)</name>
        <dbReference type="ChEBI" id="CHEBI:18420"/>
    </cofactor>
</comment>
<dbReference type="GO" id="GO:0046854">
    <property type="term" value="P:phosphatidylinositol phosphate biosynthetic process"/>
    <property type="evidence" value="ECO:0007669"/>
    <property type="project" value="InterPro"/>
</dbReference>
<dbReference type="Pfam" id="PF00459">
    <property type="entry name" value="Inositol_P"/>
    <property type="match status" value="1"/>
</dbReference>